<proteinExistence type="predicted"/>
<protein>
    <submittedName>
        <fullName evidence="8">ABC transporter</fullName>
    </submittedName>
</protein>
<feature type="transmembrane region" description="Helical" evidence="5">
    <location>
        <begin position="132"/>
        <end position="153"/>
    </location>
</feature>
<feature type="transmembrane region" description="Helical" evidence="5">
    <location>
        <begin position="36"/>
        <end position="54"/>
    </location>
</feature>
<evidence type="ECO:0000259" key="7">
    <source>
        <dbReference type="PROSITE" id="PS50929"/>
    </source>
</evidence>
<evidence type="ECO:0000313" key="8">
    <source>
        <dbReference type="EMBL" id="QBK89333.1"/>
    </source>
</evidence>
<feature type="domain" description="ABC transporter" evidence="6">
    <location>
        <begin position="334"/>
        <end position="569"/>
    </location>
</feature>
<feature type="transmembrane region" description="Helical" evidence="5">
    <location>
        <begin position="173"/>
        <end position="195"/>
    </location>
</feature>
<feature type="compositionally biased region" description="Acidic residues" evidence="4">
    <location>
        <begin position="547"/>
        <end position="563"/>
    </location>
</feature>
<gene>
    <name evidence="8" type="ORF">LCMiAC02_04280</name>
</gene>
<dbReference type="Gene3D" id="3.40.50.300">
    <property type="entry name" value="P-loop containing nucleotide triphosphate hydrolases"/>
    <property type="match status" value="1"/>
</dbReference>
<dbReference type="SUPFAM" id="SSF52540">
    <property type="entry name" value="P-loop containing nucleoside triphosphate hydrolases"/>
    <property type="match status" value="1"/>
</dbReference>
<dbReference type="SUPFAM" id="SSF90123">
    <property type="entry name" value="ABC transporter transmembrane region"/>
    <property type="match status" value="1"/>
</dbReference>
<evidence type="ECO:0000256" key="3">
    <source>
        <dbReference type="ARBA" id="ARBA00023136"/>
    </source>
</evidence>
<feature type="transmembrane region" description="Helical" evidence="5">
    <location>
        <begin position="74"/>
        <end position="92"/>
    </location>
</feature>
<evidence type="ECO:0000256" key="1">
    <source>
        <dbReference type="ARBA" id="ARBA00022692"/>
    </source>
</evidence>
<evidence type="ECO:0000259" key="6">
    <source>
        <dbReference type="PROSITE" id="PS50893"/>
    </source>
</evidence>
<dbReference type="EMBL" id="MK500415">
    <property type="protein sequence ID" value="QBK89333.1"/>
    <property type="molecule type" value="Genomic_DNA"/>
</dbReference>
<evidence type="ECO:0000256" key="4">
    <source>
        <dbReference type="SAM" id="MobiDB-lite"/>
    </source>
</evidence>
<keyword evidence="1 5" id="KW-0812">Transmembrane</keyword>
<feature type="region of interest" description="Disordered" evidence="4">
    <location>
        <begin position="545"/>
        <end position="569"/>
    </location>
</feature>
<keyword evidence="2 5" id="KW-1133">Transmembrane helix</keyword>
<accession>A0A4D5XFA3</accession>
<dbReference type="InterPro" id="IPR003439">
    <property type="entry name" value="ABC_transporter-like_ATP-bd"/>
</dbReference>
<evidence type="ECO:0000256" key="5">
    <source>
        <dbReference type="SAM" id="Phobius"/>
    </source>
</evidence>
<reference evidence="8" key="1">
    <citation type="journal article" date="2019" name="MBio">
        <title>Virus Genomes from Deep Sea Sediments Expand the Ocean Megavirome and Support Independent Origins of Viral Gigantism.</title>
        <authorList>
            <person name="Backstrom D."/>
            <person name="Yutin N."/>
            <person name="Jorgensen S.L."/>
            <person name="Dharamshi J."/>
            <person name="Homa F."/>
            <person name="Zaremba-Niedwiedzka K."/>
            <person name="Spang A."/>
            <person name="Wolf Y.I."/>
            <person name="Koonin E.V."/>
            <person name="Ettema T.J."/>
        </authorList>
    </citation>
    <scope>NUCLEOTIDE SEQUENCE</scope>
</reference>
<name>A0A4D5XFA3_9VIRU</name>
<sequence>MTYFKKEETIVNLTNIPNSGLWYNLKAGINRSNVKNYFWIIGVLMAVSGLLRYYTTYLFGYFAEAINNNTNDALTCLAIMTLIGMGIQWLRYKKNRLIITKIKIQMKLDLYKHYHKLRSSGNKQWMKSKNTIVISTAINSGISAICSIIENIFQGCNSILEGFVTICVMIQYTGWWGLLTLGIFVILMTLGMVMMNKDYNFRKKNRKAISKKSISLRIMSKKLSTTNNSSIEKEIRETIIREKMNIIKINDDHNRTMSINYNLLNNLQKFLVMGNIALLLLKINNKQTFIMFNIITRSCYMIWGLFHSIKSTVSDVAEWGLLEDFLDEYGQAIMHKFEHGECEENMKSFRMINEEFENGAKEIQLSGPKGTGKTTLGENYARLSEELDSSKVVFKMPQNSKIEQSKGISKRTDFEWYVPAKFKGSTEVENIIIELAGKLGLSEELISQKNLDKPWKKPSGGEETIINFIRNVIAARLAKLNKGKDEVIFIADEPKNNLDKETIQQVREVFNELKNKYGIKIIMICHQPDKDEADVIFKTEILNKKEEDDEDDEEEKEEKEDESFMSILRNSRNKEKKKYTFDFPIVKLTKIKKKGQLK</sequence>
<dbReference type="GO" id="GO:0140359">
    <property type="term" value="F:ABC-type transporter activity"/>
    <property type="evidence" value="ECO:0007669"/>
    <property type="project" value="InterPro"/>
</dbReference>
<keyword evidence="3 5" id="KW-0472">Membrane</keyword>
<dbReference type="InterPro" id="IPR011527">
    <property type="entry name" value="ABC1_TM_dom"/>
</dbReference>
<feature type="domain" description="ABC transmembrane type-1" evidence="7">
    <location>
        <begin position="39"/>
        <end position="211"/>
    </location>
</feature>
<dbReference type="GO" id="GO:0005524">
    <property type="term" value="F:ATP binding"/>
    <property type="evidence" value="ECO:0007669"/>
    <property type="project" value="InterPro"/>
</dbReference>
<dbReference type="GO" id="GO:0016020">
    <property type="term" value="C:membrane"/>
    <property type="evidence" value="ECO:0007669"/>
    <property type="project" value="InterPro"/>
</dbReference>
<dbReference type="InterPro" id="IPR036640">
    <property type="entry name" value="ABC1_TM_sf"/>
</dbReference>
<evidence type="ECO:0000256" key="2">
    <source>
        <dbReference type="ARBA" id="ARBA00022989"/>
    </source>
</evidence>
<dbReference type="Gene3D" id="1.20.1560.10">
    <property type="entry name" value="ABC transporter type 1, transmembrane domain"/>
    <property type="match status" value="1"/>
</dbReference>
<organism evidence="8">
    <name type="scientific">Mimivirus LCMiAC02</name>
    <dbReference type="NCBI Taxonomy" id="2506609"/>
    <lineage>
        <taxon>Viruses</taxon>
        <taxon>Varidnaviria</taxon>
        <taxon>Bamfordvirae</taxon>
        <taxon>Nucleocytoviricota</taxon>
        <taxon>Megaviricetes</taxon>
        <taxon>Imitervirales</taxon>
        <taxon>Mimiviridae</taxon>
        <taxon>Klosneuvirinae</taxon>
    </lineage>
</organism>
<dbReference type="PROSITE" id="PS50929">
    <property type="entry name" value="ABC_TM1F"/>
    <property type="match status" value="1"/>
</dbReference>
<dbReference type="GO" id="GO:0016887">
    <property type="term" value="F:ATP hydrolysis activity"/>
    <property type="evidence" value="ECO:0007669"/>
    <property type="project" value="InterPro"/>
</dbReference>
<dbReference type="InterPro" id="IPR027417">
    <property type="entry name" value="P-loop_NTPase"/>
</dbReference>
<dbReference type="PROSITE" id="PS50893">
    <property type="entry name" value="ABC_TRANSPORTER_2"/>
    <property type="match status" value="1"/>
</dbReference>